<dbReference type="Proteomes" id="UP000325003">
    <property type="component" value="Unassembled WGS sequence"/>
</dbReference>
<dbReference type="GO" id="GO:0016747">
    <property type="term" value="F:acyltransferase activity, transferring groups other than amino-acyl groups"/>
    <property type="evidence" value="ECO:0007669"/>
    <property type="project" value="InterPro"/>
</dbReference>
<accession>A0A5B1LHW1</accession>
<dbReference type="CDD" id="cd04301">
    <property type="entry name" value="NAT_SF"/>
    <property type="match status" value="1"/>
</dbReference>
<proteinExistence type="predicted"/>
<dbReference type="SUPFAM" id="SSF55729">
    <property type="entry name" value="Acyl-CoA N-acyltransferases (Nat)"/>
    <property type="match status" value="1"/>
</dbReference>
<keyword evidence="2" id="KW-0808">Transferase</keyword>
<sequence length="294" mass="32171">MEITTPDPATYSALLDLEVERLPRTERTASAGLFEPSQIWEYRHFRTALVDGDLAAWGFIARPTFFPPDWAILHVFVAAAHEGKGVGTALRAELTSLLPDVVQVLASRVDDLEERSLAVAEHWGYRVEQHGIVSEMALVDLPEPNLPSDLTVEDAADLNFPDEDAVEAMLVDSQTNPEAVQDGIITRLADIRVELAEAGRPFALLARVDGAPAAIITGEIKDEILLIHYTGVGQAFRGRGLAFSLKQEAHVRAAAAGATRSYTTNEASNTGIRHVNAQLGYRIVTGDYRIRRPR</sequence>
<reference evidence="2 3" key="2">
    <citation type="submission" date="2019-09" db="EMBL/GenBank/DDBJ databases">
        <authorList>
            <person name="Jin C."/>
        </authorList>
    </citation>
    <scope>NUCLEOTIDE SEQUENCE [LARGE SCALE GENOMIC DNA]</scope>
    <source>
        <strain evidence="2 3">BN130099</strain>
    </source>
</reference>
<dbReference type="InterPro" id="IPR016181">
    <property type="entry name" value="Acyl_CoA_acyltransferase"/>
</dbReference>
<dbReference type="Pfam" id="PF00583">
    <property type="entry name" value="Acetyltransf_1"/>
    <property type="match status" value="2"/>
</dbReference>
<name>A0A5B1LHW1_9ACTN</name>
<evidence type="ECO:0000313" key="2">
    <source>
        <dbReference type="EMBL" id="KAA1419390.1"/>
    </source>
</evidence>
<gene>
    <name evidence="2" type="ORF">F0U44_13220</name>
</gene>
<protein>
    <submittedName>
        <fullName evidence="2">GNAT family N-acetyltransferase</fullName>
    </submittedName>
</protein>
<dbReference type="InterPro" id="IPR000182">
    <property type="entry name" value="GNAT_dom"/>
</dbReference>
<comment type="caution">
    <text evidence="2">The sequence shown here is derived from an EMBL/GenBank/DDBJ whole genome shotgun (WGS) entry which is preliminary data.</text>
</comment>
<reference evidence="2 3" key="1">
    <citation type="submission" date="2019-09" db="EMBL/GenBank/DDBJ databases">
        <title>Nocardioides panacisoli sp. nov., isolated from the soil of a ginseng field.</title>
        <authorList>
            <person name="Cho C."/>
        </authorList>
    </citation>
    <scope>NUCLEOTIDE SEQUENCE [LARGE SCALE GENOMIC DNA]</scope>
    <source>
        <strain evidence="2 3">BN130099</strain>
    </source>
</reference>
<dbReference type="EMBL" id="VUJV01000003">
    <property type="protein sequence ID" value="KAA1419390.1"/>
    <property type="molecule type" value="Genomic_DNA"/>
</dbReference>
<evidence type="ECO:0000259" key="1">
    <source>
        <dbReference type="PROSITE" id="PS51186"/>
    </source>
</evidence>
<dbReference type="PROSITE" id="PS51186">
    <property type="entry name" value="GNAT"/>
    <property type="match status" value="2"/>
</dbReference>
<organism evidence="2 3">
    <name type="scientific">Nocardioides humilatus</name>
    <dbReference type="NCBI Taxonomy" id="2607660"/>
    <lineage>
        <taxon>Bacteria</taxon>
        <taxon>Bacillati</taxon>
        <taxon>Actinomycetota</taxon>
        <taxon>Actinomycetes</taxon>
        <taxon>Propionibacteriales</taxon>
        <taxon>Nocardioidaceae</taxon>
        <taxon>Nocardioides</taxon>
    </lineage>
</organism>
<evidence type="ECO:0000313" key="3">
    <source>
        <dbReference type="Proteomes" id="UP000325003"/>
    </source>
</evidence>
<keyword evidence="3" id="KW-1185">Reference proteome</keyword>
<dbReference type="RefSeq" id="WP_149728724.1">
    <property type="nucleotide sequence ID" value="NZ_VUJV01000003.1"/>
</dbReference>
<feature type="domain" description="N-acetyltransferase" evidence="1">
    <location>
        <begin position="150"/>
        <end position="294"/>
    </location>
</feature>
<dbReference type="Gene3D" id="3.40.630.30">
    <property type="match status" value="1"/>
</dbReference>
<dbReference type="AlphaFoldDB" id="A0A5B1LHW1"/>
<feature type="domain" description="N-acetyltransferase" evidence="1">
    <location>
        <begin position="1"/>
        <end position="153"/>
    </location>
</feature>